<dbReference type="Proteomes" id="UP000002066">
    <property type="component" value="Chromosome"/>
</dbReference>
<accession>A0A8D4BC86</accession>
<organism evidence="2 3">
    <name type="scientific">Streptomyces pratensis (strain ATCC 33331 / IAF-45CD)</name>
    <dbReference type="NCBI Taxonomy" id="591167"/>
    <lineage>
        <taxon>Bacteria</taxon>
        <taxon>Bacillati</taxon>
        <taxon>Actinomycetota</taxon>
        <taxon>Actinomycetes</taxon>
        <taxon>Kitasatosporales</taxon>
        <taxon>Streptomycetaceae</taxon>
        <taxon>Streptomyces</taxon>
    </lineage>
</organism>
<reference evidence="2 3" key="1">
    <citation type="submission" date="2011-01" db="EMBL/GenBank/DDBJ databases">
        <title>Complete sequence of chromosome of Streptomyces flavogriseus ATCC 33331.</title>
        <authorList>
            <consortium name="US DOE Joint Genome Institute"/>
            <person name="Lucas S."/>
            <person name="Copeland A."/>
            <person name="Lapidus A."/>
            <person name="Cheng J.-F."/>
            <person name="Goodwin L."/>
            <person name="Pitluck S."/>
            <person name="Davenport K."/>
            <person name="Detter J.C."/>
            <person name="Han C."/>
            <person name="Tapia R."/>
            <person name="Land M."/>
            <person name="Hauser L."/>
            <person name="Kyrpides N."/>
            <person name="Ivanova N."/>
            <person name="Ovchinnikova G."/>
            <person name="Pagani I."/>
            <person name="Brumm P."/>
            <person name="Mead D."/>
            <person name="Woyke T."/>
        </authorList>
    </citation>
    <scope>NUCLEOTIDE SEQUENCE [LARGE SCALE GENOMIC DNA]</scope>
    <source>
        <strain evidence="3">ATCC 33331 / IAF-45CD</strain>
    </source>
</reference>
<dbReference type="OrthoDB" id="614750at2"/>
<evidence type="ECO:0000313" key="2">
    <source>
        <dbReference type="EMBL" id="ADW05042.1"/>
    </source>
</evidence>
<evidence type="ECO:0008006" key="4">
    <source>
        <dbReference type="Google" id="ProtNLM"/>
    </source>
</evidence>
<protein>
    <recommendedName>
        <fullName evidence="4">Tat pathway signal protein</fullName>
    </recommendedName>
</protein>
<gene>
    <name evidence="2" type="ordered locus">Sfla_3622</name>
</gene>
<evidence type="ECO:0000256" key="1">
    <source>
        <dbReference type="SAM" id="SignalP"/>
    </source>
</evidence>
<dbReference type="Gene3D" id="2.60.40.2700">
    <property type="match status" value="3"/>
</dbReference>
<name>A0A8D4BC86_STRFA</name>
<feature type="signal peptide" evidence="1">
    <location>
        <begin position="1"/>
        <end position="36"/>
    </location>
</feature>
<evidence type="ECO:0000313" key="3">
    <source>
        <dbReference type="Proteomes" id="UP000002066"/>
    </source>
</evidence>
<dbReference type="EMBL" id="CP002475">
    <property type="protein sequence ID" value="ADW05042.1"/>
    <property type="molecule type" value="Genomic_DNA"/>
</dbReference>
<dbReference type="AlphaFoldDB" id="A0A8D4BC86"/>
<sequence length="1161" mass="118469">MPHRLGTAARSAACTALLLTLSVLLSLVLPAGAAQAAVTGATGVTAAGEDCTALPLSAFGEAAPSEGTVDVPADGTVCFTVDVEQPGLHRLIVTGAGTENTYPSVFDGETEIDCYDPQWGAGWCDLSHRGAYTLTLYNNWPDPSRPTVALTSLRSDEGCSPETGTAWDSAPLKGSAAGPTAIQCQPIAAKPGERITDDIRTTVSGSSGSWITDGTGAHICPRFNEDDSEGCVLPGEGPYRVLSQVSAAERGFPAEYTLKVRRLSDPVGCARVPLNAYDSAPTAVSPATGCKTFHAPAAGRYDAYGVRDSRTTLAVYDREGRTVCTTWSGCALPAAGDYTVLTDDPTLIIDRSSTAGCVPAEPGLYTSAFTAAGEIDCLSLPFPTGARTAVLKPLSGSSPRADVTAVDADGVQRCDGSDLSGGSCELTGKAPFRLLVSTDSESAPTGTYTFALHRTDTAGGCPAVPAGDFSADSPTARLSTGGGVFSHCLSIPADDHSAQENVQLQAAPGTTSTAQFSVLDAAGKQVCSIYSSLSTWTTCALAPGVAHTVLVTGRDTAAEYTLTRRDVTSTAKGCAANPAARVGGPSTGGTMGAPGALVCRQVTTADARDTLHLDVRDALGTANVVAYGADGEALCNRNQACAVTGSTRYQVLVTVRAGLKAAPSYRFDALRVATASGPADECVKVPDVSYGYGPVTGTLDEQHSAVCAALPTAYNDRFAMEISDTTGATTTAVPALYDASLDNGCVRYIPSGYECYVSEPYGSDDTSSILVLSLPETASQTSYSAEAVCKSIRCGTEKVTVGTVTPATGATGGKVTLQVTGTALHEDDIVRIYRSGKTVEATTTSVSADRRTLTAVLDLTGVAVDTWSLSVVTHNAWQYDKGSFTVTAAPLANLTVPAISGTAKVGATLTAGTGTWSGGPSSYTYQWNADGKPVTGATASSYVLPASLLGRKVSVTVDARRSGTPDVTGTSAAVVVAEGAAPKATTAPKVTGTVKVGSRLTAGPGVWSPAATSYTYQWKADGKAATGATASAYTVPASLLGKKISVTVTARRTGHTAGVATTAAVTVAKGAAPKATKAPTVSGTAKVGKVLKAARGTWTPAPSSYTYQWYAGGKAIKGATKTSLTLRTAQKGKKITVKVTARHTGHSDGSAVSKATKAVVR</sequence>
<proteinExistence type="predicted"/>
<feature type="chain" id="PRO_5034692636" description="Tat pathway signal protein" evidence="1">
    <location>
        <begin position="37"/>
        <end position="1161"/>
    </location>
</feature>
<dbReference type="KEGG" id="sfa:Sfla_3622"/>
<keyword evidence="1" id="KW-0732">Signal</keyword>